<dbReference type="PROSITE" id="PS51257">
    <property type="entry name" value="PROKAR_LIPOPROTEIN"/>
    <property type="match status" value="1"/>
</dbReference>
<sequence length="617" mass="65778">MLTIRLFSLFALSICACVARPEYEHNAKPFANALQARQEGGGNSSSSLQVDLGYGMYEGVQNSTSGLNIWKGIRYAAPPTGSNRWQAPTAPQVSRSSVTSASSFAAICPQGPDASTSISAVNQTGASEDCLFLNVYSPSNATGPLPVLVWIHGGGYGAGNGRQDLSTLINANGNIFVGVAIQYRLAAFGFLSSDEVFRNGVVNAGILDQHFALQWVQSYINLFGGNASQVTISGESAGGGSVMLQDMAYGGSQGTALFVNTIAASPYLPMQYGYRDWVPSQSYYAFATEAGCPPSLPYGAHPQTIFECLLDKDTDTLINASAAISQSGNYGTWAFLPVTDGVFVQGLPSQQLLRKRVNGMNALIGNNADEGPGFVPQNITTEDDLLAWLKITFPLFTNDDIAKVLLYYPSSNDSTDSSAPLYATTGNSGPSALNQSAIGTGQQQRANNIYGETTFVCPSYWMAEAYTDRGRASYKYQFSVPPALHGSDTSAYFGPAAQNIGPDLALAFRQIWGNFVTKNDPSISSNVANGASSGNSGASNDASDWPPFSIYAPYQINLNETGGTPYSFNVTTINRNITVDAEPGLKNNISLVNAWTWEAGRGYRCDFWRSMAAIVPE</sequence>
<dbReference type="ESTHER" id="9euro-a0a0d2ekx2">
    <property type="family name" value="Fungal_carboxylesterase_lipase"/>
</dbReference>
<dbReference type="SUPFAM" id="SSF53474">
    <property type="entry name" value="alpha/beta-Hydrolases"/>
    <property type="match status" value="1"/>
</dbReference>
<accession>A0A0D2EKX2</accession>
<dbReference type="InterPro" id="IPR029058">
    <property type="entry name" value="AB_hydrolase_fold"/>
</dbReference>
<feature type="signal peptide" evidence="3">
    <location>
        <begin position="1"/>
        <end position="19"/>
    </location>
</feature>
<name>A0A0D2EKX2_9EURO</name>
<keyword evidence="6" id="KW-1185">Reference proteome</keyword>
<dbReference type="Pfam" id="PF00135">
    <property type="entry name" value="COesterase"/>
    <property type="match status" value="1"/>
</dbReference>
<comment type="similarity">
    <text evidence="1 3">Belongs to the type-B carboxylesterase/lipase family.</text>
</comment>
<gene>
    <name evidence="5" type="ORF">PV06_01077</name>
</gene>
<dbReference type="OrthoDB" id="408631at2759"/>
<dbReference type="STRING" id="215243.A0A0D2EKX2"/>
<organism evidence="5 6">
    <name type="scientific">Exophiala oligosperma</name>
    <dbReference type="NCBI Taxonomy" id="215243"/>
    <lineage>
        <taxon>Eukaryota</taxon>
        <taxon>Fungi</taxon>
        <taxon>Dikarya</taxon>
        <taxon>Ascomycota</taxon>
        <taxon>Pezizomycotina</taxon>
        <taxon>Eurotiomycetes</taxon>
        <taxon>Chaetothyriomycetidae</taxon>
        <taxon>Chaetothyriales</taxon>
        <taxon>Herpotrichiellaceae</taxon>
        <taxon>Exophiala</taxon>
    </lineage>
</organism>
<feature type="chain" id="PRO_5005112953" description="Carboxylic ester hydrolase" evidence="3">
    <location>
        <begin position="20"/>
        <end position="617"/>
    </location>
</feature>
<evidence type="ECO:0000256" key="2">
    <source>
        <dbReference type="ARBA" id="ARBA00022801"/>
    </source>
</evidence>
<proteinExistence type="inferred from homology"/>
<dbReference type="InterPro" id="IPR050309">
    <property type="entry name" value="Type-B_Carboxylest/Lipase"/>
</dbReference>
<dbReference type="VEuPathDB" id="FungiDB:PV06_01077"/>
<evidence type="ECO:0000256" key="1">
    <source>
        <dbReference type="ARBA" id="ARBA00005964"/>
    </source>
</evidence>
<dbReference type="InterPro" id="IPR019819">
    <property type="entry name" value="Carboxylesterase_B_CS"/>
</dbReference>
<dbReference type="GO" id="GO:0016787">
    <property type="term" value="F:hydrolase activity"/>
    <property type="evidence" value="ECO:0007669"/>
    <property type="project" value="UniProtKB-KW"/>
</dbReference>
<dbReference type="InterPro" id="IPR002018">
    <property type="entry name" value="CarbesteraseB"/>
</dbReference>
<dbReference type="Gene3D" id="3.40.50.1820">
    <property type="entry name" value="alpha/beta hydrolase"/>
    <property type="match status" value="1"/>
</dbReference>
<dbReference type="InterPro" id="IPR019826">
    <property type="entry name" value="Carboxylesterase_B_AS"/>
</dbReference>
<dbReference type="PROSITE" id="PS00941">
    <property type="entry name" value="CARBOXYLESTERASE_B_2"/>
    <property type="match status" value="1"/>
</dbReference>
<dbReference type="AlphaFoldDB" id="A0A0D2EKX2"/>
<dbReference type="EMBL" id="KN847332">
    <property type="protein sequence ID" value="KIW48499.1"/>
    <property type="molecule type" value="Genomic_DNA"/>
</dbReference>
<evidence type="ECO:0000259" key="4">
    <source>
        <dbReference type="Pfam" id="PF00135"/>
    </source>
</evidence>
<dbReference type="PROSITE" id="PS00122">
    <property type="entry name" value="CARBOXYLESTERASE_B_1"/>
    <property type="match status" value="1"/>
</dbReference>
<reference evidence="5 6" key="1">
    <citation type="submission" date="2015-01" db="EMBL/GenBank/DDBJ databases">
        <title>The Genome Sequence of Exophiala oligosperma CBS72588.</title>
        <authorList>
            <consortium name="The Broad Institute Genomics Platform"/>
            <person name="Cuomo C."/>
            <person name="de Hoog S."/>
            <person name="Gorbushina A."/>
            <person name="Stielow B."/>
            <person name="Teixiera M."/>
            <person name="Abouelleil A."/>
            <person name="Chapman S.B."/>
            <person name="Priest M."/>
            <person name="Young S.K."/>
            <person name="Wortman J."/>
            <person name="Nusbaum C."/>
            <person name="Birren B."/>
        </authorList>
    </citation>
    <scope>NUCLEOTIDE SEQUENCE [LARGE SCALE GENOMIC DNA]</scope>
    <source>
        <strain evidence="5 6">CBS 72588</strain>
    </source>
</reference>
<dbReference type="PANTHER" id="PTHR11559">
    <property type="entry name" value="CARBOXYLESTERASE"/>
    <property type="match status" value="1"/>
</dbReference>
<keyword evidence="2 3" id="KW-0378">Hydrolase</keyword>
<dbReference type="EC" id="3.1.1.-" evidence="3"/>
<dbReference type="RefSeq" id="XP_016268715.1">
    <property type="nucleotide sequence ID" value="XM_016401662.1"/>
</dbReference>
<protein>
    <recommendedName>
        <fullName evidence="3">Carboxylic ester hydrolase</fullName>
        <ecNumber evidence="3">3.1.1.-</ecNumber>
    </recommendedName>
</protein>
<feature type="domain" description="Carboxylesterase type B" evidence="4">
    <location>
        <begin position="48"/>
        <end position="548"/>
    </location>
</feature>
<evidence type="ECO:0000313" key="6">
    <source>
        <dbReference type="Proteomes" id="UP000053342"/>
    </source>
</evidence>
<dbReference type="Proteomes" id="UP000053342">
    <property type="component" value="Unassembled WGS sequence"/>
</dbReference>
<evidence type="ECO:0000256" key="3">
    <source>
        <dbReference type="RuleBase" id="RU361235"/>
    </source>
</evidence>
<dbReference type="HOGENOM" id="CLU_006586_10_5_1"/>
<dbReference type="GeneID" id="27353151"/>
<dbReference type="FunFam" id="3.40.50.1820:FF:000266">
    <property type="entry name" value="Carboxylic ester hydrolase"/>
    <property type="match status" value="1"/>
</dbReference>
<keyword evidence="3" id="KW-0732">Signal</keyword>
<evidence type="ECO:0000313" key="5">
    <source>
        <dbReference type="EMBL" id="KIW48499.1"/>
    </source>
</evidence>